<dbReference type="GO" id="GO:0000976">
    <property type="term" value="F:transcription cis-regulatory region binding"/>
    <property type="evidence" value="ECO:0007669"/>
    <property type="project" value="TreeGrafter"/>
</dbReference>
<dbReference type="GO" id="GO:0000981">
    <property type="term" value="F:DNA-binding transcription factor activity, RNA polymerase II-specific"/>
    <property type="evidence" value="ECO:0007669"/>
    <property type="project" value="InterPro"/>
</dbReference>
<feature type="region of interest" description="Disordered" evidence="3">
    <location>
        <begin position="1"/>
        <end position="33"/>
    </location>
</feature>
<evidence type="ECO:0000256" key="3">
    <source>
        <dbReference type="SAM" id="MobiDB-lite"/>
    </source>
</evidence>
<dbReference type="PANTHER" id="PTHR37534">
    <property type="entry name" value="TRANSCRIPTIONAL ACTIVATOR PROTEIN UGA3"/>
    <property type="match status" value="1"/>
</dbReference>
<accession>A0A4S9L635</accession>
<evidence type="ECO:0000256" key="2">
    <source>
        <dbReference type="ARBA" id="ARBA00023242"/>
    </source>
</evidence>
<dbReference type="GO" id="GO:0045944">
    <property type="term" value="P:positive regulation of transcription by RNA polymerase II"/>
    <property type="evidence" value="ECO:0007669"/>
    <property type="project" value="TreeGrafter"/>
</dbReference>
<dbReference type="GO" id="GO:0005634">
    <property type="term" value="C:nucleus"/>
    <property type="evidence" value="ECO:0007669"/>
    <property type="project" value="UniProtKB-SubCell"/>
</dbReference>
<evidence type="ECO:0000313" key="6">
    <source>
        <dbReference type="Proteomes" id="UP000306584"/>
    </source>
</evidence>
<sequence length="604" mass="67354">MSESNASPRDESQQAPALSRRRKPRPSRGKGLRVTTGCIVCRTRHMKCDEKRPTCSACLKSNRECIYGTTREPQRRTDSPTINSAAVNSPLVTREPRHGAIQLPKINNTKSQPNLGADQPRPGEVGRALHLMQPGINATGFGTQFDEPQTSSPQSSLSGGAAYPADVAPLRWFGLLAGDATDADLSFNPVSPNLPTPQAIASNSTAPYIAPYTSGNFVRQPSLVQGSYVASNIPHEVVTLSEVEVLLFRYFVTTLSRWIDLTDPHRHFSVMVPHLALRNQGLMKAILALCARHLSIKPLPDLAPDRTLAVQYYFETLQYLQQAMRNEAYLRSEELLVTTVIISTYEMIDGEAKGWERHLVGGFWILRSREINGESGGLNQALWWVWLRQDTYAAFREGRKVLSFFKPTKPYYAMDHWDIAARCVYLLAQCVNYSSEEEIEAGKSDLIMRLAKSEELSTKLEDWYQHLTSHFNPLPCINTSQGPFKPIWIHPPVFGAGLQQYHFAKILLQICTPAAGGLKEYVARERALNESIDVICGIAMATEDDAAIVISTQCIFAAGLHTQDPAKRTAVMDLISKHQARTGWPVHDLRMDLQAEWSKTENPS</sequence>
<evidence type="ECO:0000259" key="4">
    <source>
        <dbReference type="PROSITE" id="PS50048"/>
    </source>
</evidence>
<feature type="domain" description="Zn(2)-C6 fungal-type" evidence="4">
    <location>
        <begin position="37"/>
        <end position="67"/>
    </location>
</feature>
<keyword evidence="2" id="KW-0539">Nucleus</keyword>
<reference evidence="5 6" key="1">
    <citation type="submission" date="2018-10" db="EMBL/GenBank/DDBJ databases">
        <title>Fifty Aureobasidium pullulans genomes reveal a recombining polyextremotolerant generalist.</title>
        <authorList>
            <person name="Gostincar C."/>
            <person name="Turk M."/>
            <person name="Zajc J."/>
            <person name="Gunde-Cimerman N."/>
        </authorList>
    </citation>
    <scope>NUCLEOTIDE SEQUENCE [LARGE SCALE GENOMIC DNA]</scope>
    <source>
        <strain evidence="5 6">EXF-6604</strain>
    </source>
</reference>
<comment type="subcellular location">
    <subcellularLocation>
        <location evidence="1">Nucleus</location>
    </subcellularLocation>
</comment>
<dbReference type="CDD" id="cd00067">
    <property type="entry name" value="GAL4"/>
    <property type="match status" value="1"/>
</dbReference>
<dbReference type="Proteomes" id="UP000306584">
    <property type="component" value="Unassembled WGS sequence"/>
</dbReference>
<dbReference type="Gene3D" id="4.10.240.10">
    <property type="entry name" value="Zn(2)-C6 fungal-type DNA-binding domain"/>
    <property type="match status" value="1"/>
</dbReference>
<dbReference type="PROSITE" id="PS00463">
    <property type="entry name" value="ZN2_CY6_FUNGAL_1"/>
    <property type="match status" value="1"/>
</dbReference>
<dbReference type="InterPro" id="IPR021858">
    <property type="entry name" value="Fun_TF"/>
</dbReference>
<dbReference type="PROSITE" id="PS50048">
    <property type="entry name" value="ZN2_CY6_FUNGAL_2"/>
    <property type="match status" value="1"/>
</dbReference>
<organism evidence="5 6">
    <name type="scientific">Aureobasidium pullulans</name>
    <name type="common">Black yeast</name>
    <name type="synonym">Pullularia pullulans</name>
    <dbReference type="NCBI Taxonomy" id="5580"/>
    <lineage>
        <taxon>Eukaryota</taxon>
        <taxon>Fungi</taxon>
        <taxon>Dikarya</taxon>
        <taxon>Ascomycota</taxon>
        <taxon>Pezizomycotina</taxon>
        <taxon>Dothideomycetes</taxon>
        <taxon>Dothideomycetidae</taxon>
        <taxon>Dothideales</taxon>
        <taxon>Saccotheciaceae</taxon>
        <taxon>Aureobasidium</taxon>
    </lineage>
</organism>
<gene>
    <name evidence="5" type="ORF">D6D01_05399</name>
</gene>
<protein>
    <recommendedName>
        <fullName evidence="4">Zn(2)-C6 fungal-type domain-containing protein</fullName>
    </recommendedName>
</protein>
<dbReference type="SMART" id="SM00066">
    <property type="entry name" value="GAL4"/>
    <property type="match status" value="1"/>
</dbReference>
<dbReference type="GO" id="GO:0008270">
    <property type="term" value="F:zinc ion binding"/>
    <property type="evidence" value="ECO:0007669"/>
    <property type="project" value="InterPro"/>
</dbReference>
<dbReference type="AlphaFoldDB" id="A0A4S9L635"/>
<dbReference type="SUPFAM" id="SSF57701">
    <property type="entry name" value="Zn2/Cys6 DNA-binding domain"/>
    <property type="match status" value="1"/>
</dbReference>
<name>A0A4S9L635_AURPU</name>
<dbReference type="Pfam" id="PF11951">
    <property type="entry name" value="Fungal_trans_2"/>
    <property type="match status" value="1"/>
</dbReference>
<dbReference type="InterPro" id="IPR001138">
    <property type="entry name" value="Zn2Cys6_DnaBD"/>
</dbReference>
<feature type="compositionally biased region" description="Basic residues" evidence="3">
    <location>
        <begin position="19"/>
        <end position="31"/>
    </location>
</feature>
<proteinExistence type="predicted"/>
<dbReference type="EMBL" id="QZBD01000202">
    <property type="protein sequence ID" value="THY24581.1"/>
    <property type="molecule type" value="Genomic_DNA"/>
</dbReference>
<dbReference type="InterPro" id="IPR036864">
    <property type="entry name" value="Zn2-C6_fun-type_DNA-bd_sf"/>
</dbReference>
<evidence type="ECO:0000256" key="1">
    <source>
        <dbReference type="ARBA" id="ARBA00004123"/>
    </source>
</evidence>
<dbReference type="Pfam" id="PF00172">
    <property type="entry name" value="Zn_clus"/>
    <property type="match status" value="1"/>
</dbReference>
<evidence type="ECO:0000313" key="5">
    <source>
        <dbReference type="EMBL" id="THY24581.1"/>
    </source>
</evidence>
<comment type="caution">
    <text evidence="5">The sequence shown here is derived from an EMBL/GenBank/DDBJ whole genome shotgun (WGS) entry which is preliminary data.</text>
</comment>
<dbReference type="PANTHER" id="PTHR37534:SF3">
    <property type="entry name" value="ZN(II)2CYS6 TRANSCRIPTION FACTOR (EUROFUNG)"/>
    <property type="match status" value="1"/>
</dbReference>